<gene>
    <name evidence="7" type="ORF">NCTC10736_02322</name>
</gene>
<dbReference type="RefSeq" id="WP_115406276.1">
    <property type="nucleotide sequence ID" value="NZ_BPFE01000049.1"/>
</dbReference>
<proteinExistence type="predicted"/>
<dbReference type="EMBL" id="UGYV01000001">
    <property type="protein sequence ID" value="SUI80787.1"/>
    <property type="molecule type" value="Genomic_DNA"/>
</dbReference>
<dbReference type="Proteomes" id="UP000255061">
    <property type="component" value="Unassembled WGS sequence"/>
</dbReference>
<keyword evidence="2" id="KW-1003">Cell membrane</keyword>
<accession>A0A380AGR9</accession>
<comment type="subcellular location">
    <subcellularLocation>
        <location evidence="1">Cell membrane</location>
        <topology evidence="1">Multi-pass membrane protein</topology>
    </subcellularLocation>
</comment>
<feature type="transmembrane region" description="Helical" evidence="6">
    <location>
        <begin position="41"/>
        <end position="58"/>
    </location>
</feature>
<organism evidence="7 8">
    <name type="scientific">Shewanella morhuae</name>
    <dbReference type="NCBI Taxonomy" id="365591"/>
    <lineage>
        <taxon>Bacteria</taxon>
        <taxon>Pseudomonadati</taxon>
        <taxon>Pseudomonadota</taxon>
        <taxon>Gammaproteobacteria</taxon>
        <taxon>Alteromonadales</taxon>
        <taxon>Shewanellaceae</taxon>
        <taxon>Shewanella</taxon>
    </lineage>
</organism>
<protein>
    <submittedName>
        <fullName evidence="7">Holin-like protein</fullName>
    </submittedName>
</protein>
<dbReference type="GO" id="GO:0005886">
    <property type="term" value="C:plasma membrane"/>
    <property type="evidence" value="ECO:0007669"/>
    <property type="project" value="UniProtKB-SubCell"/>
</dbReference>
<feature type="transmembrane region" description="Helical" evidence="6">
    <location>
        <begin position="70"/>
        <end position="89"/>
    </location>
</feature>
<evidence type="ECO:0000256" key="3">
    <source>
        <dbReference type="ARBA" id="ARBA00022692"/>
    </source>
</evidence>
<evidence type="ECO:0000256" key="2">
    <source>
        <dbReference type="ARBA" id="ARBA00022475"/>
    </source>
</evidence>
<keyword evidence="4 6" id="KW-1133">Transmembrane helix</keyword>
<sequence>MSFPQAAIRQCRHWALLLTQIGLFCLLSFACHWFATWTHSPIPGSVIGLAVLLFLLGFKLIPENAVQLGAAWLIGELLLFFIPPVISVIKYEALFEQYGTNILFTLVMGSVCVMFGTGFVVDRVFRFERQLNIKKQARRHAKAA</sequence>
<evidence type="ECO:0000256" key="1">
    <source>
        <dbReference type="ARBA" id="ARBA00004651"/>
    </source>
</evidence>
<dbReference type="AlphaFoldDB" id="A0A380AGR9"/>
<dbReference type="InterPro" id="IPR005538">
    <property type="entry name" value="LrgA/CidA"/>
</dbReference>
<keyword evidence="5 6" id="KW-0472">Membrane</keyword>
<dbReference type="Pfam" id="PF03788">
    <property type="entry name" value="LrgA"/>
    <property type="match status" value="1"/>
</dbReference>
<evidence type="ECO:0000256" key="4">
    <source>
        <dbReference type="ARBA" id="ARBA00022989"/>
    </source>
</evidence>
<evidence type="ECO:0000313" key="7">
    <source>
        <dbReference type="EMBL" id="SUI80787.1"/>
    </source>
</evidence>
<evidence type="ECO:0000256" key="5">
    <source>
        <dbReference type="ARBA" id="ARBA00023136"/>
    </source>
</evidence>
<evidence type="ECO:0000256" key="6">
    <source>
        <dbReference type="SAM" id="Phobius"/>
    </source>
</evidence>
<dbReference type="PANTHER" id="PTHR33931:SF2">
    <property type="entry name" value="HOLIN-LIKE PROTEIN CIDA"/>
    <property type="match status" value="1"/>
</dbReference>
<name>A0A380AGR9_9GAMM</name>
<dbReference type="PANTHER" id="PTHR33931">
    <property type="entry name" value="HOLIN-LIKE PROTEIN CIDA-RELATED"/>
    <property type="match status" value="1"/>
</dbReference>
<feature type="transmembrane region" description="Helical" evidence="6">
    <location>
        <begin position="14"/>
        <end position="35"/>
    </location>
</feature>
<keyword evidence="3 6" id="KW-0812">Transmembrane</keyword>
<reference evidence="7 8" key="1">
    <citation type="submission" date="2018-06" db="EMBL/GenBank/DDBJ databases">
        <authorList>
            <consortium name="Pathogen Informatics"/>
            <person name="Doyle S."/>
        </authorList>
    </citation>
    <scope>NUCLEOTIDE SEQUENCE [LARGE SCALE GENOMIC DNA]</scope>
    <source>
        <strain evidence="7 8">NCTC10736</strain>
    </source>
</reference>
<feature type="transmembrane region" description="Helical" evidence="6">
    <location>
        <begin position="101"/>
        <end position="125"/>
    </location>
</feature>
<evidence type="ECO:0000313" key="8">
    <source>
        <dbReference type="Proteomes" id="UP000255061"/>
    </source>
</evidence>